<evidence type="ECO:0000313" key="1">
    <source>
        <dbReference type="EnsemblMetazoa" id="CJA24340.1"/>
    </source>
</evidence>
<keyword evidence="2" id="KW-1185">Reference proteome</keyword>
<proteinExistence type="predicted"/>
<protein>
    <submittedName>
        <fullName evidence="1">Uncharacterized protein</fullName>
    </submittedName>
</protein>
<dbReference type="AlphaFoldDB" id="A0A8R1E7B3"/>
<evidence type="ECO:0000313" key="2">
    <source>
        <dbReference type="Proteomes" id="UP000005237"/>
    </source>
</evidence>
<reference evidence="2" key="1">
    <citation type="submission" date="2010-08" db="EMBL/GenBank/DDBJ databases">
        <authorList>
            <consortium name="Caenorhabditis japonica Sequencing Consortium"/>
            <person name="Wilson R.K."/>
        </authorList>
    </citation>
    <scope>NUCLEOTIDE SEQUENCE [LARGE SCALE GENOMIC DNA]</scope>
    <source>
        <strain evidence="2">DF5081</strain>
    </source>
</reference>
<organism evidence="1 2">
    <name type="scientific">Caenorhabditis japonica</name>
    <dbReference type="NCBI Taxonomy" id="281687"/>
    <lineage>
        <taxon>Eukaryota</taxon>
        <taxon>Metazoa</taxon>
        <taxon>Ecdysozoa</taxon>
        <taxon>Nematoda</taxon>
        <taxon>Chromadorea</taxon>
        <taxon>Rhabditida</taxon>
        <taxon>Rhabditina</taxon>
        <taxon>Rhabditomorpha</taxon>
        <taxon>Rhabditoidea</taxon>
        <taxon>Rhabditidae</taxon>
        <taxon>Peloderinae</taxon>
        <taxon>Caenorhabditis</taxon>
    </lineage>
</organism>
<sequence length="66" mass="7990">MRWQHHDDNYDYFPRMRINRKNLIHLRFADDIILMANNSMTASLRNGFPSKVTNNNRTIRIEDVNQ</sequence>
<dbReference type="Proteomes" id="UP000005237">
    <property type="component" value="Unassembled WGS sequence"/>
</dbReference>
<reference evidence="1" key="2">
    <citation type="submission" date="2022-06" db="UniProtKB">
        <authorList>
            <consortium name="EnsemblMetazoa"/>
        </authorList>
    </citation>
    <scope>IDENTIFICATION</scope>
    <source>
        <strain evidence="1">DF5081</strain>
    </source>
</reference>
<dbReference type="EnsemblMetazoa" id="CJA24340.1">
    <property type="protein sequence ID" value="CJA24340.1"/>
    <property type="gene ID" value="WBGene00179912"/>
</dbReference>
<accession>A0A8R1E7B3</accession>
<name>A0A8R1E7B3_CAEJA</name>